<evidence type="ECO:0000313" key="2">
    <source>
        <dbReference type="Proteomes" id="UP000053342"/>
    </source>
</evidence>
<evidence type="ECO:0000313" key="1">
    <source>
        <dbReference type="EMBL" id="KIW46356.1"/>
    </source>
</evidence>
<gene>
    <name evidence="1" type="ORF">PV06_02032</name>
</gene>
<dbReference type="HOGENOM" id="CLU_1547582_0_0_1"/>
<organism evidence="1 2">
    <name type="scientific">Exophiala oligosperma</name>
    <dbReference type="NCBI Taxonomy" id="215243"/>
    <lineage>
        <taxon>Eukaryota</taxon>
        <taxon>Fungi</taxon>
        <taxon>Dikarya</taxon>
        <taxon>Ascomycota</taxon>
        <taxon>Pezizomycotina</taxon>
        <taxon>Eurotiomycetes</taxon>
        <taxon>Chaetothyriomycetidae</taxon>
        <taxon>Chaetothyriales</taxon>
        <taxon>Herpotrichiellaceae</taxon>
        <taxon>Exophiala</taxon>
    </lineage>
</organism>
<dbReference type="EMBL" id="KN847333">
    <property type="protein sequence ID" value="KIW46356.1"/>
    <property type="molecule type" value="Genomic_DNA"/>
</dbReference>
<reference evidence="1 2" key="1">
    <citation type="submission" date="2015-01" db="EMBL/GenBank/DDBJ databases">
        <title>The Genome Sequence of Exophiala oligosperma CBS72588.</title>
        <authorList>
            <consortium name="The Broad Institute Genomics Platform"/>
            <person name="Cuomo C."/>
            <person name="de Hoog S."/>
            <person name="Gorbushina A."/>
            <person name="Stielow B."/>
            <person name="Teixiera M."/>
            <person name="Abouelleil A."/>
            <person name="Chapman S.B."/>
            <person name="Priest M."/>
            <person name="Young S.K."/>
            <person name="Wortman J."/>
            <person name="Nusbaum C."/>
            <person name="Birren B."/>
        </authorList>
    </citation>
    <scope>NUCLEOTIDE SEQUENCE [LARGE SCALE GENOMIC DNA]</scope>
    <source>
        <strain evidence="1 2">CBS 72588</strain>
    </source>
</reference>
<dbReference type="VEuPathDB" id="FungiDB:PV06_02032"/>
<dbReference type="OrthoDB" id="5231661at2759"/>
<dbReference type="Proteomes" id="UP000053342">
    <property type="component" value="Unassembled WGS sequence"/>
</dbReference>
<name>A0A0D2B2E0_9EURO</name>
<sequence>MVLVQLEPGIKYSAANMSLVGQVYMRLENCNIGFFTFLLLLPNLETLTTKYSGSSSHITKATMSFLKSPSRRLFLANEFNGQLQRQPMPICVSFKPQIRTVSQQEPNLRGRRPGPKNDPSYPSFSFAGLGASRTVRVTVLAALGVLGTLETIFWAKALWRYFYPSTEATSEDE</sequence>
<accession>A0A0D2B2E0</accession>
<keyword evidence="2" id="KW-1185">Reference proteome</keyword>
<dbReference type="AlphaFoldDB" id="A0A0D2B2E0"/>
<proteinExistence type="predicted"/>
<protein>
    <submittedName>
        <fullName evidence="1">Uncharacterized protein</fullName>
    </submittedName>
</protein>
<dbReference type="RefSeq" id="XP_016266572.1">
    <property type="nucleotide sequence ID" value="XM_016402675.1"/>
</dbReference>
<dbReference type="GeneID" id="27354106"/>